<accession>A0A9P1IDZ4</accession>
<keyword evidence="2" id="KW-1185">Reference proteome</keyword>
<dbReference type="Proteomes" id="UP001152747">
    <property type="component" value="Unassembled WGS sequence"/>
</dbReference>
<sequence>MLTRQYTFFRAYEDIRKTELKAEDKFEKYKTKTGVVFKIYTIGNMLYYELASHTNNQKVTPISAAV</sequence>
<evidence type="ECO:0000313" key="2">
    <source>
        <dbReference type="Proteomes" id="UP001152747"/>
    </source>
</evidence>
<protein>
    <submittedName>
        <fullName evidence="1">Uncharacterized protein</fullName>
    </submittedName>
</protein>
<comment type="caution">
    <text evidence="1">The sequence shown here is derived from an EMBL/GenBank/DDBJ whole genome shotgun (WGS) entry which is preliminary data.</text>
</comment>
<proteinExistence type="predicted"/>
<dbReference type="AlphaFoldDB" id="A0A9P1IDZ4"/>
<reference evidence="1" key="1">
    <citation type="submission" date="2022-11" db="EMBL/GenBank/DDBJ databases">
        <authorList>
            <person name="Kikuchi T."/>
        </authorList>
    </citation>
    <scope>NUCLEOTIDE SEQUENCE</scope>
    <source>
        <strain evidence="1">PS1010</strain>
    </source>
</reference>
<dbReference type="EMBL" id="CANHGI010000002">
    <property type="protein sequence ID" value="CAI5443356.1"/>
    <property type="molecule type" value="Genomic_DNA"/>
</dbReference>
<organism evidence="1 2">
    <name type="scientific">Caenorhabditis angaria</name>
    <dbReference type="NCBI Taxonomy" id="860376"/>
    <lineage>
        <taxon>Eukaryota</taxon>
        <taxon>Metazoa</taxon>
        <taxon>Ecdysozoa</taxon>
        <taxon>Nematoda</taxon>
        <taxon>Chromadorea</taxon>
        <taxon>Rhabditida</taxon>
        <taxon>Rhabditina</taxon>
        <taxon>Rhabditomorpha</taxon>
        <taxon>Rhabditoidea</taxon>
        <taxon>Rhabditidae</taxon>
        <taxon>Peloderinae</taxon>
        <taxon>Caenorhabditis</taxon>
    </lineage>
</organism>
<name>A0A9P1IDZ4_9PELO</name>
<evidence type="ECO:0000313" key="1">
    <source>
        <dbReference type="EMBL" id="CAI5443356.1"/>
    </source>
</evidence>
<gene>
    <name evidence="1" type="ORF">CAMP_LOCUS5993</name>
</gene>